<accession>A0A2S3UJH9</accession>
<dbReference type="Pfam" id="PF19475">
    <property type="entry name" value="DUF6012"/>
    <property type="match status" value="1"/>
</dbReference>
<protein>
    <submittedName>
        <fullName evidence="1">Uncharacterized protein</fullName>
    </submittedName>
</protein>
<dbReference type="Proteomes" id="UP000236959">
    <property type="component" value="Unassembled WGS sequence"/>
</dbReference>
<reference evidence="1 2" key="1">
    <citation type="submission" date="2018-01" db="EMBL/GenBank/DDBJ databases">
        <title>Genomic Encyclopedia of Archaeal and Bacterial Type Strains, Phase II (KMG-II): from individual species to whole genera.</title>
        <authorList>
            <person name="Goeker M."/>
        </authorList>
    </citation>
    <scope>NUCLEOTIDE SEQUENCE [LARGE SCALE GENOMIC DNA]</scope>
    <source>
        <strain evidence="1 2">DSM 17023</strain>
    </source>
</reference>
<evidence type="ECO:0000313" key="1">
    <source>
        <dbReference type="EMBL" id="POF27811.1"/>
    </source>
</evidence>
<gene>
    <name evidence="1" type="ORF">CLV41_12137</name>
</gene>
<name>A0A2S3UJH9_9HYPH</name>
<evidence type="ECO:0000313" key="2">
    <source>
        <dbReference type="Proteomes" id="UP000236959"/>
    </source>
</evidence>
<dbReference type="AlphaFoldDB" id="A0A2S3UJH9"/>
<dbReference type="InterPro" id="IPR046054">
    <property type="entry name" value="DUF6012"/>
</dbReference>
<proteinExistence type="predicted"/>
<organism evidence="1 2">
    <name type="scientific">Roseibium marinum</name>
    <dbReference type="NCBI Taxonomy" id="281252"/>
    <lineage>
        <taxon>Bacteria</taxon>
        <taxon>Pseudomonadati</taxon>
        <taxon>Pseudomonadota</taxon>
        <taxon>Alphaproteobacteria</taxon>
        <taxon>Hyphomicrobiales</taxon>
        <taxon>Stappiaceae</taxon>
        <taxon>Roseibium</taxon>
    </lineage>
</organism>
<sequence length="38" mass="4310">MLLHLVPRLYADRVTEPDCAVIEVQCQELGFHLSEGAR</sequence>
<comment type="caution">
    <text evidence="1">The sequence shown here is derived from an EMBL/GenBank/DDBJ whole genome shotgun (WGS) entry which is preliminary data.</text>
</comment>
<keyword evidence="2" id="KW-1185">Reference proteome</keyword>
<dbReference type="EMBL" id="PPCN01000021">
    <property type="protein sequence ID" value="POF27811.1"/>
    <property type="molecule type" value="Genomic_DNA"/>
</dbReference>